<dbReference type="Proteomes" id="UP000003656">
    <property type="component" value="Unassembled WGS sequence"/>
</dbReference>
<evidence type="ECO:0000313" key="2">
    <source>
        <dbReference type="Proteomes" id="UP000003656"/>
    </source>
</evidence>
<dbReference type="EMBL" id="ABXB03000002">
    <property type="protein sequence ID" value="EFA23248.1"/>
    <property type="molecule type" value="Genomic_DNA"/>
</dbReference>
<comment type="caution">
    <text evidence="1">The sequence shown here is derived from an EMBL/GenBank/DDBJ whole genome shotgun (WGS) entry which is preliminary data.</text>
</comment>
<reference evidence="1 2" key="1">
    <citation type="submission" date="2009-11" db="EMBL/GenBank/DDBJ databases">
        <authorList>
            <person name="Weinstock G."/>
            <person name="Sodergren E."/>
            <person name="Clifton S."/>
            <person name="Fulton L."/>
            <person name="Fulton B."/>
            <person name="Courtney L."/>
            <person name="Fronick C."/>
            <person name="Harrison M."/>
            <person name="Strong C."/>
            <person name="Farmer C."/>
            <person name="Delahaunty K."/>
            <person name="Markovic C."/>
            <person name="Hall O."/>
            <person name="Minx P."/>
            <person name="Tomlinson C."/>
            <person name="Mitreva M."/>
            <person name="Nelson J."/>
            <person name="Hou S."/>
            <person name="Wollam A."/>
            <person name="Pepin K.H."/>
            <person name="Johnson M."/>
            <person name="Bhonagiri V."/>
            <person name="Nash W.E."/>
            <person name="Warren W."/>
            <person name="Chinwalla A."/>
            <person name="Mardis E.R."/>
            <person name="Wilson R.K."/>
        </authorList>
    </citation>
    <scope>NUCLEOTIDE SEQUENCE [LARGE SCALE GENOMIC DNA]</scope>
    <source>
        <strain evidence="1 2">DSM 20093</strain>
    </source>
</reference>
<name>D1NU44_9BIFI</name>
<dbReference type="AlphaFoldDB" id="D1NU44"/>
<protein>
    <submittedName>
        <fullName evidence="1">Uncharacterized protein</fullName>
    </submittedName>
</protein>
<gene>
    <name evidence="1" type="ORF">BIFGAL_03365</name>
</gene>
<proteinExistence type="predicted"/>
<sequence length="42" mass="5049">MLVWEFMNSMQNIEYRMQCIEQDSPLPDGFFSITQGIQENNY</sequence>
<organism evidence="1 2">
    <name type="scientific">Bifidobacterium gallicum DSM 20093 = LMG 11596</name>
    <dbReference type="NCBI Taxonomy" id="561180"/>
    <lineage>
        <taxon>Bacteria</taxon>
        <taxon>Bacillati</taxon>
        <taxon>Actinomycetota</taxon>
        <taxon>Actinomycetes</taxon>
        <taxon>Bifidobacteriales</taxon>
        <taxon>Bifidobacteriaceae</taxon>
        <taxon>Bifidobacterium</taxon>
    </lineage>
</organism>
<evidence type="ECO:0000313" key="1">
    <source>
        <dbReference type="EMBL" id="EFA23248.1"/>
    </source>
</evidence>
<accession>D1NU44</accession>